<reference evidence="4" key="1">
    <citation type="submission" date="2015-05" db="EMBL/GenBank/DDBJ databases">
        <authorList>
            <person name="Fogelqvist Johan"/>
        </authorList>
    </citation>
    <scope>NUCLEOTIDE SEQUENCE [LARGE SCALE GENOMIC DNA]</scope>
</reference>
<gene>
    <name evidence="3" type="ORF">BN1723_003474</name>
</gene>
<name>A0A0G4LZ10_VERLO</name>
<keyword evidence="2" id="KW-0812">Transmembrane</keyword>
<feature type="transmembrane region" description="Helical" evidence="2">
    <location>
        <begin position="28"/>
        <end position="48"/>
    </location>
</feature>
<evidence type="ECO:0000256" key="1">
    <source>
        <dbReference type="SAM" id="MobiDB-lite"/>
    </source>
</evidence>
<evidence type="ECO:0000313" key="4">
    <source>
        <dbReference type="Proteomes" id="UP000045706"/>
    </source>
</evidence>
<accession>A0A0G4LZ10</accession>
<keyword evidence="2" id="KW-1133">Transmembrane helix</keyword>
<evidence type="ECO:0000256" key="2">
    <source>
        <dbReference type="SAM" id="Phobius"/>
    </source>
</evidence>
<evidence type="ECO:0000313" key="3">
    <source>
        <dbReference type="EMBL" id="CRK27303.1"/>
    </source>
</evidence>
<sequence>MTFTPIDPPRCAHYAQFASHLERWQFDLVYWALFIFNLFILFGAAYGYSRTLEKIEELPEGSPKRKPLVPIVICRKDGFQLIYNGELQKGQKQNESSSQGTASKHG</sequence>
<organism evidence="3 4">
    <name type="scientific">Verticillium longisporum</name>
    <name type="common">Verticillium dahliae var. longisporum</name>
    <dbReference type="NCBI Taxonomy" id="100787"/>
    <lineage>
        <taxon>Eukaryota</taxon>
        <taxon>Fungi</taxon>
        <taxon>Dikarya</taxon>
        <taxon>Ascomycota</taxon>
        <taxon>Pezizomycotina</taxon>
        <taxon>Sordariomycetes</taxon>
        <taxon>Hypocreomycetidae</taxon>
        <taxon>Glomerellales</taxon>
        <taxon>Plectosphaerellaceae</taxon>
        <taxon>Verticillium</taxon>
    </lineage>
</organism>
<feature type="compositionally biased region" description="Polar residues" evidence="1">
    <location>
        <begin position="90"/>
        <end position="106"/>
    </location>
</feature>
<dbReference type="AlphaFoldDB" id="A0A0G4LZ10"/>
<proteinExistence type="predicted"/>
<feature type="region of interest" description="Disordered" evidence="1">
    <location>
        <begin position="87"/>
        <end position="106"/>
    </location>
</feature>
<dbReference type="Proteomes" id="UP000045706">
    <property type="component" value="Unassembled WGS sequence"/>
</dbReference>
<dbReference type="EMBL" id="CVQI01020001">
    <property type="protein sequence ID" value="CRK27303.1"/>
    <property type="molecule type" value="Genomic_DNA"/>
</dbReference>
<protein>
    <submittedName>
        <fullName evidence="3">Uncharacterized protein</fullName>
    </submittedName>
</protein>
<keyword evidence="2" id="KW-0472">Membrane</keyword>